<feature type="transmembrane region" description="Helical" evidence="6">
    <location>
        <begin position="252"/>
        <end position="273"/>
    </location>
</feature>
<accession>R7S2N8</accession>
<dbReference type="InterPro" id="IPR020846">
    <property type="entry name" value="MFS_dom"/>
</dbReference>
<keyword evidence="5 6" id="KW-0472">Membrane</keyword>
<dbReference type="InterPro" id="IPR011701">
    <property type="entry name" value="MFS"/>
</dbReference>
<dbReference type="Pfam" id="PF07690">
    <property type="entry name" value="MFS_1"/>
    <property type="match status" value="1"/>
</dbReference>
<evidence type="ECO:0000256" key="6">
    <source>
        <dbReference type="SAM" id="Phobius"/>
    </source>
</evidence>
<dbReference type="GeneID" id="18878157"/>
<feature type="domain" description="Major facilitator superfamily (MFS) profile" evidence="7">
    <location>
        <begin position="1"/>
        <end position="381"/>
    </location>
</feature>
<keyword evidence="9" id="KW-1185">Reference proteome</keyword>
<feature type="transmembrane region" description="Helical" evidence="6">
    <location>
        <begin position="214"/>
        <end position="240"/>
    </location>
</feature>
<feature type="transmembrane region" description="Helical" evidence="6">
    <location>
        <begin position="357"/>
        <end position="376"/>
    </location>
</feature>
<dbReference type="RefSeq" id="XP_007388841.1">
    <property type="nucleotide sequence ID" value="XM_007388779.1"/>
</dbReference>
<evidence type="ECO:0000256" key="1">
    <source>
        <dbReference type="ARBA" id="ARBA00004141"/>
    </source>
</evidence>
<dbReference type="EMBL" id="JH687557">
    <property type="protein sequence ID" value="EIN04052.1"/>
    <property type="molecule type" value="Genomic_DNA"/>
</dbReference>
<evidence type="ECO:0000256" key="4">
    <source>
        <dbReference type="ARBA" id="ARBA00022989"/>
    </source>
</evidence>
<name>R7S2N8_PUNST</name>
<dbReference type="GO" id="GO:0022857">
    <property type="term" value="F:transmembrane transporter activity"/>
    <property type="evidence" value="ECO:0007669"/>
    <property type="project" value="InterPro"/>
</dbReference>
<keyword evidence="2" id="KW-0813">Transport</keyword>
<keyword evidence="3 6" id="KW-0812">Transmembrane</keyword>
<dbReference type="HOGENOM" id="CLU_001265_54_6_1"/>
<feature type="transmembrane region" description="Helical" evidence="6">
    <location>
        <begin position="44"/>
        <end position="68"/>
    </location>
</feature>
<feature type="transmembrane region" description="Helical" evidence="6">
    <location>
        <begin position="88"/>
        <end position="112"/>
    </location>
</feature>
<dbReference type="AlphaFoldDB" id="R7S2N8"/>
<proteinExistence type="predicted"/>
<dbReference type="PANTHER" id="PTHR23504">
    <property type="entry name" value="MAJOR FACILITATOR SUPERFAMILY DOMAIN-CONTAINING PROTEIN 10"/>
    <property type="match status" value="1"/>
</dbReference>
<dbReference type="InterPro" id="IPR036259">
    <property type="entry name" value="MFS_trans_sf"/>
</dbReference>
<evidence type="ECO:0000256" key="2">
    <source>
        <dbReference type="ARBA" id="ARBA00022448"/>
    </source>
</evidence>
<evidence type="ECO:0000313" key="8">
    <source>
        <dbReference type="EMBL" id="EIN04052.1"/>
    </source>
</evidence>
<dbReference type="SUPFAM" id="SSF103473">
    <property type="entry name" value="MFS general substrate transporter"/>
    <property type="match status" value="1"/>
</dbReference>
<dbReference type="OrthoDB" id="419616at2759"/>
<organism evidence="8 9">
    <name type="scientific">Punctularia strigosozonata (strain HHB-11173)</name>
    <name type="common">White-rot fungus</name>
    <dbReference type="NCBI Taxonomy" id="741275"/>
    <lineage>
        <taxon>Eukaryota</taxon>
        <taxon>Fungi</taxon>
        <taxon>Dikarya</taxon>
        <taxon>Basidiomycota</taxon>
        <taxon>Agaricomycotina</taxon>
        <taxon>Agaricomycetes</taxon>
        <taxon>Corticiales</taxon>
        <taxon>Punctulariaceae</taxon>
        <taxon>Punctularia</taxon>
    </lineage>
</organism>
<evidence type="ECO:0000256" key="5">
    <source>
        <dbReference type="ARBA" id="ARBA00023136"/>
    </source>
</evidence>
<dbReference type="Gene3D" id="1.20.1250.20">
    <property type="entry name" value="MFS general substrate transporter like domains"/>
    <property type="match status" value="1"/>
</dbReference>
<protein>
    <submittedName>
        <fullName evidence="8">MFS general substrate transporter</fullName>
    </submittedName>
</protein>
<evidence type="ECO:0000313" key="9">
    <source>
        <dbReference type="Proteomes" id="UP000054196"/>
    </source>
</evidence>
<comment type="subcellular location">
    <subcellularLocation>
        <location evidence="1">Membrane</location>
        <topology evidence="1">Multi-pass membrane protein</topology>
    </subcellularLocation>
</comment>
<gene>
    <name evidence="8" type="ORF">PUNSTDRAFT_128569</name>
</gene>
<dbReference type="KEGG" id="psq:PUNSTDRAFT_128569"/>
<dbReference type="PANTHER" id="PTHR23504:SF15">
    <property type="entry name" value="MAJOR FACILITATOR SUPERFAMILY (MFS) PROFILE DOMAIN-CONTAINING PROTEIN"/>
    <property type="match status" value="1"/>
</dbReference>
<dbReference type="GO" id="GO:0016020">
    <property type="term" value="C:membrane"/>
    <property type="evidence" value="ECO:0007669"/>
    <property type="project" value="UniProtKB-SubCell"/>
</dbReference>
<sequence>MVGFGLSKTYWEIILSRIAQGMLNGNIGVVKCVTAEMTDETNAALGYAFFGTIWSLGTTLGPIIGGVLADPAQRWPDTLGRSRLLTDYPYFLPCITVASVSMSAFLFAFLGLRETLRRSHSAGSSPAEPVTQGDEKAATPITDLPELPSQVQTAQTLSSSEAVIPSPQVPGFRSLFVPRVLYPLLNYGFIAFVDQCYEVLQPLMYSTSIGAQGLGFSTFTIGIIIGVWGVVNCIVEIFVFPPLVRKVGPRTLYIASFACYLVCLSAFPLMAFLAQRAGHIDKWTWLVLVIQLAVYTVAYMGYGCVFLFVNTGAPRGALGAANGLAQTTASTMRAIAPTAASSLFAASIEKNLLRGTLVYWVLCAVVLAGIYTSTMLPKRLYT</sequence>
<dbReference type="OMA" id="RTEHHAL"/>
<keyword evidence="4 6" id="KW-1133">Transmembrane helix</keyword>
<dbReference type="Proteomes" id="UP000054196">
    <property type="component" value="Unassembled WGS sequence"/>
</dbReference>
<feature type="transmembrane region" description="Helical" evidence="6">
    <location>
        <begin position="285"/>
        <end position="309"/>
    </location>
</feature>
<dbReference type="eggNOG" id="KOG2615">
    <property type="taxonomic scope" value="Eukaryota"/>
</dbReference>
<reference evidence="9" key="1">
    <citation type="journal article" date="2012" name="Science">
        <title>The Paleozoic origin of enzymatic lignin decomposition reconstructed from 31 fungal genomes.</title>
        <authorList>
            <person name="Floudas D."/>
            <person name="Binder M."/>
            <person name="Riley R."/>
            <person name="Barry K."/>
            <person name="Blanchette R.A."/>
            <person name="Henrissat B."/>
            <person name="Martinez A.T."/>
            <person name="Otillar R."/>
            <person name="Spatafora J.W."/>
            <person name="Yadav J.S."/>
            <person name="Aerts A."/>
            <person name="Benoit I."/>
            <person name="Boyd A."/>
            <person name="Carlson A."/>
            <person name="Copeland A."/>
            <person name="Coutinho P.M."/>
            <person name="de Vries R.P."/>
            <person name="Ferreira P."/>
            <person name="Findley K."/>
            <person name="Foster B."/>
            <person name="Gaskell J."/>
            <person name="Glotzer D."/>
            <person name="Gorecki P."/>
            <person name="Heitman J."/>
            <person name="Hesse C."/>
            <person name="Hori C."/>
            <person name="Igarashi K."/>
            <person name="Jurgens J.A."/>
            <person name="Kallen N."/>
            <person name="Kersten P."/>
            <person name="Kohler A."/>
            <person name="Kuees U."/>
            <person name="Kumar T.K.A."/>
            <person name="Kuo A."/>
            <person name="LaButti K."/>
            <person name="Larrondo L.F."/>
            <person name="Lindquist E."/>
            <person name="Ling A."/>
            <person name="Lombard V."/>
            <person name="Lucas S."/>
            <person name="Lundell T."/>
            <person name="Martin R."/>
            <person name="McLaughlin D.J."/>
            <person name="Morgenstern I."/>
            <person name="Morin E."/>
            <person name="Murat C."/>
            <person name="Nagy L.G."/>
            <person name="Nolan M."/>
            <person name="Ohm R.A."/>
            <person name="Patyshakuliyeva A."/>
            <person name="Rokas A."/>
            <person name="Ruiz-Duenas F.J."/>
            <person name="Sabat G."/>
            <person name="Salamov A."/>
            <person name="Samejima M."/>
            <person name="Schmutz J."/>
            <person name="Slot J.C."/>
            <person name="St John F."/>
            <person name="Stenlid J."/>
            <person name="Sun H."/>
            <person name="Sun S."/>
            <person name="Syed K."/>
            <person name="Tsang A."/>
            <person name="Wiebenga A."/>
            <person name="Young D."/>
            <person name="Pisabarro A."/>
            <person name="Eastwood D.C."/>
            <person name="Martin F."/>
            <person name="Cullen D."/>
            <person name="Grigoriev I.V."/>
            <person name="Hibbett D.S."/>
        </authorList>
    </citation>
    <scope>NUCLEOTIDE SEQUENCE [LARGE SCALE GENOMIC DNA]</scope>
    <source>
        <strain evidence="9">HHB-11173 SS5</strain>
    </source>
</reference>
<evidence type="ECO:0000259" key="7">
    <source>
        <dbReference type="PROSITE" id="PS50850"/>
    </source>
</evidence>
<evidence type="ECO:0000256" key="3">
    <source>
        <dbReference type="ARBA" id="ARBA00022692"/>
    </source>
</evidence>
<dbReference type="PROSITE" id="PS50850">
    <property type="entry name" value="MFS"/>
    <property type="match status" value="1"/>
</dbReference>